<evidence type="ECO:0000313" key="7">
    <source>
        <dbReference type="Proteomes" id="UP001589828"/>
    </source>
</evidence>
<gene>
    <name evidence="6" type="ORF">ACFFGT_13010</name>
</gene>
<dbReference type="EMBL" id="JBHLTS010000022">
    <property type="protein sequence ID" value="MFC0515131.1"/>
    <property type="molecule type" value="Genomic_DNA"/>
</dbReference>
<comment type="caution">
    <text evidence="6">The sequence shown here is derived from an EMBL/GenBank/DDBJ whole genome shotgun (WGS) entry which is preliminary data.</text>
</comment>
<keyword evidence="4" id="KW-0812">Transmembrane</keyword>
<dbReference type="PANTHER" id="PTHR24421">
    <property type="entry name" value="NITRATE/NITRITE SENSOR PROTEIN NARX-RELATED"/>
    <property type="match status" value="1"/>
</dbReference>
<evidence type="ECO:0000256" key="4">
    <source>
        <dbReference type="SAM" id="Phobius"/>
    </source>
</evidence>
<dbReference type="InterPro" id="IPR003594">
    <property type="entry name" value="HATPase_dom"/>
</dbReference>
<evidence type="ECO:0000256" key="3">
    <source>
        <dbReference type="ARBA" id="ARBA00023012"/>
    </source>
</evidence>
<evidence type="ECO:0000313" key="6">
    <source>
        <dbReference type="EMBL" id="MFC0515131.1"/>
    </source>
</evidence>
<evidence type="ECO:0000256" key="2">
    <source>
        <dbReference type="ARBA" id="ARBA00022777"/>
    </source>
</evidence>
<evidence type="ECO:0000256" key="1">
    <source>
        <dbReference type="ARBA" id="ARBA00022679"/>
    </source>
</evidence>
<dbReference type="RefSeq" id="WP_377022970.1">
    <property type="nucleotide sequence ID" value="NZ_JBHLTS010000022.1"/>
</dbReference>
<keyword evidence="1" id="KW-0808">Transferase</keyword>
<dbReference type="SUPFAM" id="SSF55874">
    <property type="entry name" value="ATPase domain of HSP90 chaperone/DNA topoisomerase II/histidine kinase"/>
    <property type="match status" value="1"/>
</dbReference>
<organism evidence="6 7">
    <name type="scientific">Mucilaginibacter angelicae</name>
    <dbReference type="NCBI Taxonomy" id="869718"/>
    <lineage>
        <taxon>Bacteria</taxon>
        <taxon>Pseudomonadati</taxon>
        <taxon>Bacteroidota</taxon>
        <taxon>Sphingobacteriia</taxon>
        <taxon>Sphingobacteriales</taxon>
        <taxon>Sphingobacteriaceae</taxon>
        <taxon>Mucilaginibacter</taxon>
    </lineage>
</organism>
<dbReference type="SMART" id="SM00387">
    <property type="entry name" value="HATPase_c"/>
    <property type="match status" value="1"/>
</dbReference>
<dbReference type="Pfam" id="PF07730">
    <property type="entry name" value="HisKA_3"/>
    <property type="match status" value="1"/>
</dbReference>
<dbReference type="InterPro" id="IPR011712">
    <property type="entry name" value="Sig_transdc_His_kin_sub3_dim/P"/>
</dbReference>
<dbReference type="Proteomes" id="UP001589828">
    <property type="component" value="Unassembled WGS sequence"/>
</dbReference>
<accession>A0ABV6L6Q9</accession>
<dbReference type="GO" id="GO:0016301">
    <property type="term" value="F:kinase activity"/>
    <property type="evidence" value="ECO:0007669"/>
    <property type="project" value="UniProtKB-KW"/>
</dbReference>
<evidence type="ECO:0000259" key="5">
    <source>
        <dbReference type="PROSITE" id="PS50109"/>
    </source>
</evidence>
<keyword evidence="4" id="KW-0472">Membrane</keyword>
<dbReference type="Pfam" id="PF02518">
    <property type="entry name" value="HATPase_c"/>
    <property type="match status" value="1"/>
</dbReference>
<keyword evidence="4" id="KW-1133">Transmembrane helix</keyword>
<dbReference type="Gene3D" id="1.20.5.1930">
    <property type="match status" value="1"/>
</dbReference>
<dbReference type="PROSITE" id="PS50109">
    <property type="entry name" value="HIS_KIN"/>
    <property type="match status" value="1"/>
</dbReference>
<name>A0ABV6L6Q9_9SPHI</name>
<keyword evidence="7" id="KW-1185">Reference proteome</keyword>
<reference evidence="6 7" key="1">
    <citation type="submission" date="2024-09" db="EMBL/GenBank/DDBJ databases">
        <authorList>
            <person name="Sun Q."/>
            <person name="Mori K."/>
        </authorList>
    </citation>
    <scope>NUCLEOTIDE SEQUENCE [LARGE SCALE GENOMIC DNA]</scope>
    <source>
        <strain evidence="6 7">NCAIM B.02415</strain>
    </source>
</reference>
<dbReference type="InterPro" id="IPR005467">
    <property type="entry name" value="His_kinase_dom"/>
</dbReference>
<proteinExistence type="predicted"/>
<keyword evidence="2 6" id="KW-0418">Kinase</keyword>
<dbReference type="InterPro" id="IPR050482">
    <property type="entry name" value="Sensor_HK_TwoCompSys"/>
</dbReference>
<dbReference type="Gene3D" id="3.30.565.10">
    <property type="entry name" value="Histidine kinase-like ATPase, C-terminal domain"/>
    <property type="match status" value="1"/>
</dbReference>
<dbReference type="InterPro" id="IPR036890">
    <property type="entry name" value="HATPase_C_sf"/>
</dbReference>
<keyword evidence="3" id="KW-0902">Two-component regulatory system</keyword>
<feature type="domain" description="Histidine kinase" evidence="5">
    <location>
        <begin position="169"/>
        <end position="258"/>
    </location>
</feature>
<protein>
    <submittedName>
        <fullName evidence="6">Sensor histidine kinase</fullName>
    </submittedName>
</protein>
<feature type="transmembrane region" description="Helical" evidence="4">
    <location>
        <begin position="12"/>
        <end position="33"/>
    </location>
</feature>
<sequence length="258" mass="28772">MSTPQQEIINSIGLISVFFILLVSIVIITAVLYHNRKRMHKIDLASFENLLLRSQYEVQEHTMQTIGADLHDNIGQLLSLISLTLSTVEISKTEKAQEKIGTALDLTNRSIKDMRQLGKLLQGDQLISAGLNEAILYQIAWLERTGKFDVQYLKGDLPDIPNQDKDLIIFRILQEAINNIVKHAKAKTIVIMLDYLQNSIKLSVTDDGKGFNFEINNLASAGMGLKNIVKRAAAIRAELKIDSSPGAGTKITLYIPYP</sequence>
<dbReference type="CDD" id="cd16917">
    <property type="entry name" value="HATPase_UhpB-NarQ-NarX-like"/>
    <property type="match status" value="1"/>
</dbReference>